<dbReference type="InterPro" id="IPR058055">
    <property type="entry name" value="PA-PLA1"/>
</dbReference>
<dbReference type="GO" id="GO:0004620">
    <property type="term" value="F:phospholipase activity"/>
    <property type="evidence" value="ECO:0007669"/>
    <property type="project" value="TreeGrafter"/>
</dbReference>
<proteinExistence type="predicted"/>
<feature type="domain" description="DDHD" evidence="2">
    <location>
        <begin position="542"/>
        <end position="766"/>
    </location>
</feature>
<evidence type="ECO:0000313" key="4">
    <source>
        <dbReference type="Proteomes" id="UP000095023"/>
    </source>
</evidence>
<dbReference type="OrthoDB" id="69269at2759"/>
<reference evidence="4" key="1">
    <citation type="submission" date="2016-02" db="EMBL/GenBank/DDBJ databases">
        <title>Comparative genomics of biotechnologically important yeasts.</title>
        <authorList>
            <consortium name="DOE Joint Genome Institute"/>
            <person name="Riley R."/>
            <person name="Haridas S."/>
            <person name="Wolfe K.H."/>
            <person name="Lopes M.R."/>
            <person name="Hittinger C.T."/>
            <person name="Goker M."/>
            <person name="Salamov A."/>
            <person name="Wisecaver J."/>
            <person name="Long T.M."/>
            <person name="Aerts A.L."/>
            <person name="Barry K."/>
            <person name="Choi C."/>
            <person name="Clum A."/>
            <person name="Coughlan A.Y."/>
            <person name="Deshpande S."/>
            <person name="Douglass A.P."/>
            <person name="Hanson S.J."/>
            <person name="Klenk H.-P."/>
            <person name="Labutti K."/>
            <person name="Lapidus A."/>
            <person name="Lindquist E."/>
            <person name="Lipzen A."/>
            <person name="Meier-Kolthoff J.P."/>
            <person name="Ohm R.A."/>
            <person name="Otillar R.P."/>
            <person name="Pangilinan J."/>
            <person name="Peng Y."/>
            <person name="Rokas A."/>
            <person name="Rosa C.A."/>
            <person name="Scheuner C."/>
            <person name="Sibirny A.A."/>
            <person name="Slot J.C."/>
            <person name="Stielow J.B."/>
            <person name="Sun H."/>
            <person name="Kurtzman C.P."/>
            <person name="Blackwell M."/>
            <person name="Jeffries T.W."/>
            <person name="Grigoriev I.V."/>
        </authorList>
    </citation>
    <scope>NUCLEOTIDE SEQUENCE [LARGE SCALE GENOMIC DNA]</scope>
    <source>
        <strain evidence="4">NRRL Y-17796</strain>
    </source>
</reference>
<dbReference type="Pfam" id="PF02862">
    <property type="entry name" value="DDHD"/>
    <property type="match status" value="1"/>
</dbReference>
<accession>A0A1E4THM4</accession>
<dbReference type="InterPro" id="IPR029058">
    <property type="entry name" value="AB_hydrolase_fold"/>
</dbReference>
<evidence type="ECO:0000259" key="2">
    <source>
        <dbReference type="PROSITE" id="PS51043"/>
    </source>
</evidence>
<dbReference type="EMBL" id="KV453842">
    <property type="protein sequence ID" value="ODV91262.1"/>
    <property type="molecule type" value="Genomic_DNA"/>
</dbReference>
<feature type="region of interest" description="Disordered" evidence="1">
    <location>
        <begin position="385"/>
        <end position="423"/>
    </location>
</feature>
<protein>
    <recommendedName>
        <fullName evidence="2">DDHD domain-containing protein</fullName>
    </recommendedName>
</protein>
<dbReference type="Pfam" id="PF23463">
    <property type="entry name" value="WWE_2"/>
    <property type="match status" value="1"/>
</dbReference>
<dbReference type="PANTHER" id="PTHR23509:SF6">
    <property type="entry name" value="PHOSPHOLIPASE C1020.13C-RELATED"/>
    <property type="match status" value="1"/>
</dbReference>
<dbReference type="PROSITE" id="PS51043">
    <property type="entry name" value="DDHD"/>
    <property type="match status" value="1"/>
</dbReference>
<evidence type="ECO:0000256" key="1">
    <source>
        <dbReference type="SAM" id="MobiDB-lite"/>
    </source>
</evidence>
<dbReference type="InterPro" id="IPR004177">
    <property type="entry name" value="DDHD_dom"/>
</dbReference>
<dbReference type="PANTHER" id="PTHR23509">
    <property type="entry name" value="PA-PL1 PHOSPHOLIPASE FAMILY"/>
    <property type="match status" value="1"/>
</dbReference>
<dbReference type="SUPFAM" id="SSF53474">
    <property type="entry name" value="alpha/beta-Hydrolases"/>
    <property type="match status" value="1"/>
</dbReference>
<dbReference type="InterPro" id="IPR057826">
    <property type="entry name" value="WWE_C20G8.02"/>
</dbReference>
<dbReference type="Proteomes" id="UP000095023">
    <property type="component" value="Unassembled WGS sequence"/>
</dbReference>
<dbReference type="GO" id="GO:0046872">
    <property type="term" value="F:metal ion binding"/>
    <property type="evidence" value="ECO:0007669"/>
    <property type="project" value="InterPro"/>
</dbReference>
<gene>
    <name evidence="3" type="ORF">CANCADRAFT_121739</name>
</gene>
<evidence type="ECO:0000313" key="3">
    <source>
        <dbReference type="EMBL" id="ODV91262.1"/>
    </source>
</evidence>
<organism evidence="3 4">
    <name type="scientific">Tortispora caseinolytica NRRL Y-17796</name>
    <dbReference type="NCBI Taxonomy" id="767744"/>
    <lineage>
        <taxon>Eukaryota</taxon>
        <taxon>Fungi</taxon>
        <taxon>Dikarya</taxon>
        <taxon>Ascomycota</taxon>
        <taxon>Saccharomycotina</taxon>
        <taxon>Trigonopsidomycetes</taxon>
        <taxon>Trigonopsidales</taxon>
        <taxon>Trigonopsidaceae</taxon>
        <taxon>Tortispora</taxon>
    </lineage>
</organism>
<keyword evidence="4" id="KW-1185">Reference proteome</keyword>
<dbReference type="SMART" id="SM01127">
    <property type="entry name" value="DDHD"/>
    <property type="match status" value="1"/>
</dbReference>
<sequence>MRRTLGIPAPSVNDKRAVLADKASGKLQSSAPPQQPWFFHNSLYPLDDPAGPPELINPNNSYINPHTESITSALNSNLSALELKPIVEAAIQDCPKWKPFDPVDNAALERAYQKQIASKSLSDSTEHVSAQNLSVLVGIDKVYQVDLTTMVMSPVYWTPLVGDAAVVIRTTWVYSNSLQPVLEPLESALNKAYHDIEPWNEVYAIECETALKYGIDAESKLRHPLDKSKYVLFEPETQVMSSSNQINKAARKKAYIYTESTLNPSSLFSRSTPLAAMLAGKSNGTPVQRDFDYDMWLDMYGGPPTAILNEELRNRKVTQLVLVIHGIGQKRSEKNEQSSFTYATSRLRQLVNNQVLSNNVIPNTKGRNRLMVLPVNWRRRIKPEDDPFRSMPVATDKKQHLSSDSSIASTAKNTGTYPKSPSNAAVIDDTDEMNIVQRRELNVQDITIDSIPSVRSLVTDVVLDIPYYLSHHKESLLQCLTEELNRIYGEWCANNPGFESYGQVSLIGHSLGSIMTLDILCRQPDNPEHFRDNSDADISSFLRFPVRNFFCVGSPVALFFLLNCKTLIPRRSRLRKDERDLTVASDKVGEYGCPLVDNIYNIMHLCDPIAYKLNPCVDTMLASQITPAAVPGSMLTTAESYETYITEGKSEDPPTSSGFLANFITTKKSKRTESFHAQSSEGVAPLSSETALNPSALPKEVELDIRDFSRETVAEKRMMNLNENGQIDYTVYPSTLESHYISMLSAHFSYWSNRDVAQLIALESLRRPGPRYTVPCMRATRASKLP</sequence>
<name>A0A1E4THM4_9ASCO</name>
<dbReference type="AlphaFoldDB" id="A0A1E4THM4"/>
<dbReference type="GO" id="GO:0005737">
    <property type="term" value="C:cytoplasm"/>
    <property type="evidence" value="ECO:0007669"/>
    <property type="project" value="TreeGrafter"/>
</dbReference>
<feature type="compositionally biased region" description="Polar residues" evidence="1">
    <location>
        <begin position="402"/>
        <end position="423"/>
    </location>
</feature>